<dbReference type="AlphaFoldDB" id="A0A377KKV2"/>
<evidence type="ECO:0000256" key="1">
    <source>
        <dbReference type="SAM" id="Phobius"/>
    </source>
</evidence>
<dbReference type="Proteomes" id="UP000254070">
    <property type="component" value="Unassembled WGS sequence"/>
</dbReference>
<dbReference type="InterPro" id="IPR008756">
    <property type="entry name" value="Peptidase_M56"/>
</dbReference>
<sequence>MIWLTGCFFCLTRFCFSLHKISLIKRLLSNYPSFKHNNKKIIKINEPISPVVIGFFFPIILLPNLDLSDKETKYILDHELFHISNYYVWIKYAYEFLSIIYWWNPVVYIFKNSFNQIIELKADESVVSQLNDQERIEYVETLLKVGAQINRNYFRKELESLTSFTSYKQKFLLERAENIFSEKKSKPPKLVAVFFAICCFYFSSCVIFESFVADPEVESSTISISKKDSFLIKTGENKYKVYNQGAFLFEVSNEDRKKQFQNLKIFNSIKEGEKYVKKNN</sequence>
<gene>
    <name evidence="3" type="primary">mecR1</name>
    <name evidence="3" type="ORF">NCTC8129_01809</name>
</gene>
<organism evidence="3 4">
    <name type="scientific">Enterococcus durans</name>
    <dbReference type="NCBI Taxonomy" id="53345"/>
    <lineage>
        <taxon>Bacteria</taxon>
        <taxon>Bacillati</taxon>
        <taxon>Bacillota</taxon>
        <taxon>Bacilli</taxon>
        <taxon>Lactobacillales</taxon>
        <taxon>Enterococcaceae</taxon>
        <taxon>Enterococcus</taxon>
    </lineage>
</organism>
<feature type="domain" description="Peptidase M56" evidence="2">
    <location>
        <begin position="19"/>
        <end position="151"/>
    </location>
</feature>
<evidence type="ECO:0000313" key="4">
    <source>
        <dbReference type="Proteomes" id="UP000254070"/>
    </source>
</evidence>
<dbReference type="PANTHER" id="PTHR34978">
    <property type="entry name" value="POSSIBLE SENSOR-TRANSDUCER PROTEIN BLAR"/>
    <property type="match status" value="1"/>
</dbReference>
<keyword evidence="1" id="KW-0472">Membrane</keyword>
<feature type="transmembrane region" description="Helical" evidence="1">
    <location>
        <begin position="47"/>
        <end position="65"/>
    </location>
</feature>
<dbReference type="CDD" id="cd07341">
    <property type="entry name" value="M56_BlaR1_MecR1_like"/>
    <property type="match status" value="1"/>
</dbReference>
<keyword evidence="1" id="KW-1133">Transmembrane helix</keyword>
<accession>A0A377KKV2</accession>
<dbReference type="PANTHER" id="PTHR34978:SF3">
    <property type="entry name" value="SLR0241 PROTEIN"/>
    <property type="match status" value="1"/>
</dbReference>
<reference evidence="3 4" key="1">
    <citation type="submission" date="2018-06" db="EMBL/GenBank/DDBJ databases">
        <authorList>
            <consortium name="Pathogen Informatics"/>
            <person name="Doyle S."/>
        </authorList>
    </citation>
    <scope>NUCLEOTIDE SEQUENCE [LARGE SCALE GENOMIC DNA]</scope>
    <source>
        <strain evidence="3 4">NCTC8129</strain>
    </source>
</reference>
<dbReference type="Pfam" id="PF05569">
    <property type="entry name" value="Peptidase_M56"/>
    <property type="match status" value="1"/>
</dbReference>
<evidence type="ECO:0000259" key="2">
    <source>
        <dbReference type="Pfam" id="PF05569"/>
    </source>
</evidence>
<name>A0A377KKV2_9ENTE</name>
<proteinExistence type="predicted"/>
<keyword evidence="1" id="KW-0812">Transmembrane</keyword>
<evidence type="ECO:0000313" key="3">
    <source>
        <dbReference type="EMBL" id="STP29603.1"/>
    </source>
</evidence>
<protein>
    <submittedName>
        <fullName evidence="3">Methicillin resistance mecR1 protein</fullName>
    </submittedName>
</protein>
<feature type="transmembrane region" description="Helical" evidence="1">
    <location>
        <begin position="190"/>
        <end position="213"/>
    </location>
</feature>
<dbReference type="EMBL" id="UGIF01000002">
    <property type="protein sequence ID" value="STP29603.1"/>
    <property type="molecule type" value="Genomic_DNA"/>
</dbReference>
<dbReference type="InterPro" id="IPR052173">
    <property type="entry name" value="Beta-lactam_resp_regulator"/>
</dbReference>